<feature type="transmembrane region" description="Helical" evidence="10">
    <location>
        <begin position="166"/>
        <end position="186"/>
    </location>
</feature>
<comment type="caution">
    <text evidence="11">The sequence shown here is derived from an EMBL/GenBank/DDBJ whole genome shotgun (WGS) entry which is preliminary data.</text>
</comment>
<comment type="subcellular location">
    <subcellularLocation>
        <location evidence="1">Cell membrane</location>
        <topology evidence="1">Multi-pass membrane protein</topology>
    </subcellularLocation>
</comment>
<accession>A0ABU3DK70</accession>
<feature type="transmembrane region" description="Helical" evidence="10">
    <location>
        <begin position="306"/>
        <end position="324"/>
    </location>
</feature>
<evidence type="ECO:0000313" key="12">
    <source>
        <dbReference type="Proteomes" id="UP001265259"/>
    </source>
</evidence>
<evidence type="ECO:0000256" key="8">
    <source>
        <dbReference type="ARBA" id="ARBA00023136"/>
    </source>
</evidence>
<evidence type="ECO:0000256" key="10">
    <source>
        <dbReference type="SAM" id="Phobius"/>
    </source>
</evidence>
<dbReference type="PANTHER" id="PTHR11795:SF371">
    <property type="entry name" value="HIGH-AFFINITY BRANCHED-CHAIN AMINO ACID TRANSPORT SYSTEM PERMEASE PROTEIN LIVH"/>
    <property type="match status" value="1"/>
</dbReference>
<organism evidence="11 12">
    <name type="scientific">Tropicimonas omnivorans</name>
    <dbReference type="NCBI Taxonomy" id="3075590"/>
    <lineage>
        <taxon>Bacteria</taxon>
        <taxon>Pseudomonadati</taxon>
        <taxon>Pseudomonadota</taxon>
        <taxon>Alphaproteobacteria</taxon>
        <taxon>Rhodobacterales</taxon>
        <taxon>Roseobacteraceae</taxon>
        <taxon>Tropicimonas</taxon>
    </lineage>
</organism>
<keyword evidence="7 10" id="KW-1133">Transmembrane helix</keyword>
<feature type="transmembrane region" description="Helical" evidence="10">
    <location>
        <begin position="51"/>
        <end position="71"/>
    </location>
</feature>
<evidence type="ECO:0000256" key="7">
    <source>
        <dbReference type="ARBA" id="ARBA00022989"/>
    </source>
</evidence>
<dbReference type="RefSeq" id="WP_311692906.1">
    <property type="nucleotide sequence ID" value="NZ_JAVRHL010000003.1"/>
</dbReference>
<name>A0ABU3DK70_9RHOB</name>
<proteinExistence type="inferred from homology"/>
<evidence type="ECO:0000256" key="2">
    <source>
        <dbReference type="ARBA" id="ARBA00022448"/>
    </source>
</evidence>
<dbReference type="InterPro" id="IPR001851">
    <property type="entry name" value="ABC_transp_permease"/>
</dbReference>
<evidence type="ECO:0000313" key="11">
    <source>
        <dbReference type="EMBL" id="MDT0683924.1"/>
    </source>
</evidence>
<keyword evidence="5 10" id="KW-0812">Transmembrane</keyword>
<dbReference type="PANTHER" id="PTHR11795">
    <property type="entry name" value="BRANCHED-CHAIN AMINO ACID TRANSPORT SYSTEM PERMEASE PROTEIN LIVH"/>
    <property type="match status" value="1"/>
</dbReference>
<dbReference type="Pfam" id="PF02653">
    <property type="entry name" value="BPD_transp_2"/>
    <property type="match status" value="1"/>
</dbReference>
<feature type="transmembrane region" description="Helical" evidence="10">
    <location>
        <begin position="242"/>
        <end position="261"/>
    </location>
</feature>
<evidence type="ECO:0000256" key="4">
    <source>
        <dbReference type="ARBA" id="ARBA00022519"/>
    </source>
</evidence>
<feature type="transmembrane region" description="Helical" evidence="10">
    <location>
        <begin position="20"/>
        <end position="39"/>
    </location>
</feature>
<dbReference type="InterPro" id="IPR052157">
    <property type="entry name" value="BCAA_transport_permease"/>
</dbReference>
<comment type="similarity">
    <text evidence="9">Belongs to the binding-protein-dependent transport system permease family. LivHM subfamily.</text>
</comment>
<evidence type="ECO:0000256" key="5">
    <source>
        <dbReference type="ARBA" id="ARBA00022692"/>
    </source>
</evidence>
<dbReference type="Proteomes" id="UP001265259">
    <property type="component" value="Unassembled WGS sequence"/>
</dbReference>
<keyword evidence="12" id="KW-1185">Reference proteome</keyword>
<evidence type="ECO:0000256" key="6">
    <source>
        <dbReference type="ARBA" id="ARBA00022970"/>
    </source>
</evidence>
<evidence type="ECO:0000256" key="9">
    <source>
        <dbReference type="ARBA" id="ARBA00037998"/>
    </source>
</evidence>
<feature type="transmembrane region" description="Helical" evidence="10">
    <location>
        <begin position="77"/>
        <end position="99"/>
    </location>
</feature>
<feature type="transmembrane region" description="Helical" evidence="10">
    <location>
        <begin position="215"/>
        <end position="236"/>
    </location>
</feature>
<dbReference type="EMBL" id="JAVRHL010000003">
    <property type="protein sequence ID" value="MDT0683924.1"/>
    <property type="molecule type" value="Genomic_DNA"/>
</dbReference>
<keyword evidence="6" id="KW-0029">Amino-acid transport</keyword>
<keyword evidence="8 10" id="KW-0472">Membrane</keyword>
<evidence type="ECO:0000256" key="3">
    <source>
        <dbReference type="ARBA" id="ARBA00022475"/>
    </source>
</evidence>
<keyword evidence="3" id="KW-1003">Cell membrane</keyword>
<feature type="transmembrane region" description="Helical" evidence="10">
    <location>
        <begin position="111"/>
        <end position="132"/>
    </location>
</feature>
<evidence type="ECO:0000256" key="1">
    <source>
        <dbReference type="ARBA" id="ARBA00004651"/>
    </source>
</evidence>
<reference evidence="11 12" key="1">
    <citation type="submission" date="2023-09" db="EMBL/GenBank/DDBJ databases">
        <authorList>
            <person name="Rey-Velasco X."/>
        </authorList>
    </citation>
    <scope>NUCLEOTIDE SEQUENCE [LARGE SCALE GENOMIC DNA]</scope>
    <source>
        <strain evidence="11 12">F158</strain>
    </source>
</reference>
<sequence length="335" mass="35823">MDLVNALVALTNFVLIPGAAYGAQLALGALGVTLIYGILRFSNFAHGDTMAFGTMVTIGVTWWLQSVGVSLGPLPTALLAMPVGIVATILLLLATDRVVYRFYRKQRAAPVILVIVSIGVMFILNGVVRIFIGTDNQVFADGARFVISARDFRESTGLEEGLALKVSQVITLVTAIVTVAALFWFLTKTRTGTSMRAYSDNEDLALLSGISPERVVIIAWALAGTLATIAGVLYGLDKSFMPFTYFQLLLPIFAAAIVGGLGSPIGAIAGGFVIAFSEVTLTYAWLKVQGYLLPSWQPDGLLQLLATEYKFAVSFAILVTVLIFRPTGLFRGKSA</sequence>
<protein>
    <submittedName>
        <fullName evidence="11">Branched-chain amino acid ABC transporter permease</fullName>
    </submittedName>
</protein>
<feature type="transmembrane region" description="Helical" evidence="10">
    <location>
        <begin position="268"/>
        <end position="286"/>
    </location>
</feature>
<dbReference type="CDD" id="cd06582">
    <property type="entry name" value="TM_PBP1_LivH_like"/>
    <property type="match status" value="1"/>
</dbReference>
<keyword evidence="4" id="KW-0997">Cell inner membrane</keyword>
<keyword evidence="2" id="KW-0813">Transport</keyword>
<gene>
    <name evidence="11" type="ORF">RM543_14635</name>
</gene>